<dbReference type="EMBL" id="CM035424">
    <property type="protein sequence ID" value="KAH7352464.1"/>
    <property type="molecule type" value="Genomic_DNA"/>
</dbReference>
<dbReference type="InterPro" id="IPR005135">
    <property type="entry name" value="Endo/exonuclease/phosphatase"/>
</dbReference>
<sequence length="571" mass="65869">MRLHTRDFQLCYNGLKNAYSGCLFIIRKDIPYQVLFDDPQGRFLIVHILLREIPYICINVYAPNSPTERAKTWENILQAIRSCEQLHLWENARIIMCGDFNMVETESDYTTVPSLISSREEWLWNEILDSLKCKDLWGYIGGHTIRYTYHSRSHRKAMSRLDKCYYSHISTLSHTSKMWIDATMLLSDHSPLLMLLIDSDWIANIPGKFHRIPLRVNHAWMQTTMFKSKVDNLIQQVLALKLSASLKWEAMVVGMHNVIRDCGKYFSKVLKAAKDEAKHVILSLTERVDMGHFLSHKDYSRLCDAYSCLQFVENKAIESAKIRARCMDVNDLHASSRCFFDFLRAKRAANTISSLHFGDKELRDGDSIADACLSHLGNLFAASYSTDDSWFTALHQALVFTPECLDARMAAACETSITEEEIFLALGSLKNGKAPGLDGLTKEFILTFWSSLKELLLDVCNEIWRDQKMPYSFKQGIIKLIPKVEMPKLIGDWRPISMMNFIYKIFAKIFALRLKPFIHKIVHPSQIGFIHKRSIYDSILFTQILMEHASISGQEVVGMQIDFEKAFDRVR</sequence>
<reference evidence="2" key="1">
    <citation type="submission" date="2021-08" db="EMBL/GenBank/DDBJ databases">
        <title>WGS assembly of Ceratopteris richardii.</title>
        <authorList>
            <person name="Marchant D.B."/>
            <person name="Chen G."/>
            <person name="Jenkins J."/>
            <person name="Shu S."/>
            <person name="Leebens-Mack J."/>
            <person name="Grimwood J."/>
            <person name="Schmutz J."/>
            <person name="Soltis P."/>
            <person name="Soltis D."/>
            <person name="Chen Z.-H."/>
        </authorList>
    </citation>
    <scope>NUCLEOTIDE SEQUENCE</scope>
    <source>
        <strain evidence="2">Whitten #5841</strain>
        <tissue evidence="2">Leaf</tissue>
    </source>
</reference>
<dbReference type="OrthoDB" id="1938551at2759"/>
<proteinExistence type="predicted"/>
<dbReference type="Proteomes" id="UP000825935">
    <property type="component" value="Chromosome 19"/>
</dbReference>
<evidence type="ECO:0000313" key="3">
    <source>
        <dbReference type="Proteomes" id="UP000825935"/>
    </source>
</evidence>
<dbReference type="Pfam" id="PF00078">
    <property type="entry name" value="RVT_1"/>
    <property type="match status" value="1"/>
</dbReference>
<dbReference type="InterPro" id="IPR043502">
    <property type="entry name" value="DNA/RNA_pol_sf"/>
</dbReference>
<comment type="caution">
    <text evidence="2">The sequence shown here is derived from an EMBL/GenBank/DDBJ whole genome shotgun (WGS) entry which is preliminary data.</text>
</comment>
<evidence type="ECO:0000259" key="1">
    <source>
        <dbReference type="PROSITE" id="PS50878"/>
    </source>
</evidence>
<dbReference type="SUPFAM" id="SSF56672">
    <property type="entry name" value="DNA/RNA polymerases"/>
    <property type="match status" value="1"/>
</dbReference>
<dbReference type="SUPFAM" id="SSF56219">
    <property type="entry name" value="DNase I-like"/>
    <property type="match status" value="1"/>
</dbReference>
<dbReference type="OMA" id="RICNNIC"/>
<gene>
    <name evidence="2" type="ORF">KP509_19G046500</name>
</gene>
<protein>
    <recommendedName>
        <fullName evidence="1">Reverse transcriptase domain-containing protein</fullName>
    </recommendedName>
</protein>
<name>A0A8T2SNM0_CERRI</name>
<feature type="domain" description="Reverse transcriptase" evidence="1">
    <location>
        <begin position="462"/>
        <end position="571"/>
    </location>
</feature>
<accession>A0A8T2SNM0</accession>
<dbReference type="PROSITE" id="PS50878">
    <property type="entry name" value="RT_POL"/>
    <property type="match status" value="1"/>
</dbReference>
<dbReference type="CDD" id="cd01650">
    <property type="entry name" value="RT_nLTR_like"/>
    <property type="match status" value="1"/>
</dbReference>
<dbReference type="GO" id="GO:0003824">
    <property type="term" value="F:catalytic activity"/>
    <property type="evidence" value="ECO:0007669"/>
    <property type="project" value="InterPro"/>
</dbReference>
<dbReference type="PANTHER" id="PTHR19446">
    <property type="entry name" value="REVERSE TRANSCRIPTASES"/>
    <property type="match status" value="1"/>
</dbReference>
<evidence type="ECO:0000313" key="2">
    <source>
        <dbReference type="EMBL" id="KAH7352464.1"/>
    </source>
</evidence>
<dbReference type="Pfam" id="PF03372">
    <property type="entry name" value="Exo_endo_phos"/>
    <property type="match status" value="1"/>
</dbReference>
<dbReference type="AlphaFoldDB" id="A0A8T2SNM0"/>
<organism evidence="2 3">
    <name type="scientific">Ceratopteris richardii</name>
    <name type="common">Triangle waterfern</name>
    <dbReference type="NCBI Taxonomy" id="49495"/>
    <lineage>
        <taxon>Eukaryota</taxon>
        <taxon>Viridiplantae</taxon>
        <taxon>Streptophyta</taxon>
        <taxon>Embryophyta</taxon>
        <taxon>Tracheophyta</taxon>
        <taxon>Polypodiopsida</taxon>
        <taxon>Polypodiidae</taxon>
        <taxon>Polypodiales</taxon>
        <taxon>Pteridineae</taxon>
        <taxon>Pteridaceae</taxon>
        <taxon>Parkerioideae</taxon>
        <taxon>Ceratopteris</taxon>
    </lineage>
</organism>
<dbReference type="InterPro" id="IPR000477">
    <property type="entry name" value="RT_dom"/>
</dbReference>
<dbReference type="Gene3D" id="3.60.10.10">
    <property type="entry name" value="Endonuclease/exonuclease/phosphatase"/>
    <property type="match status" value="1"/>
</dbReference>
<keyword evidence="3" id="KW-1185">Reference proteome</keyword>
<dbReference type="InterPro" id="IPR036691">
    <property type="entry name" value="Endo/exonu/phosph_ase_sf"/>
</dbReference>